<organism evidence="12 13">
    <name type="scientific">Candidatus Nitronereus thalassa</name>
    <dbReference type="NCBI Taxonomy" id="3020898"/>
    <lineage>
        <taxon>Bacteria</taxon>
        <taxon>Pseudomonadati</taxon>
        <taxon>Nitrospirota</taxon>
        <taxon>Nitrospiria</taxon>
        <taxon>Nitrospirales</taxon>
        <taxon>Nitrospiraceae</taxon>
        <taxon>Candidatus Nitronereus</taxon>
    </lineage>
</organism>
<comment type="caution">
    <text evidence="12">The sequence shown here is derived from an EMBL/GenBank/DDBJ whole genome shotgun (WGS) entry which is preliminary data.</text>
</comment>
<feature type="transmembrane region" description="Helical" evidence="9">
    <location>
        <begin position="125"/>
        <end position="143"/>
    </location>
</feature>
<evidence type="ECO:0000256" key="9">
    <source>
        <dbReference type="HAMAP-Rule" id="MF_00161"/>
    </source>
</evidence>
<keyword evidence="6 9" id="KW-0378">Hydrolase</keyword>
<comment type="pathway">
    <text evidence="9">Protein modification; lipoprotein biosynthesis (signal peptide cleavage).</text>
</comment>
<evidence type="ECO:0000256" key="4">
    <source>
        <dbReference type="ARBA" id="ARBA00022692"/>
    </source>
</evidence>
<dbReference type="PRINTS" id="PR00781">
    <property type="entry name" value="LIPOSIGPTASE"/>
</dbReference>
<evidence type="ECO:0000256" key="1">
    <source>
        <dbReference type="ARBA" id="ARBA00006139"/>
    </source>
</evidence>
<comment type="similarity">
    <text evidence="1 9 11">Belongs to the peptidase A8 family.</text>
</comment>
<evidence type="ECO:0000256" key="5">
    <source>
        <dbReference type="ARBA" id="ARBA00022750"/>
    </source>
</evidence>
<dbReference type="Pfam" id="PF01252">
    <property type="entry name" value="Peptidase_A8"/>
    <property type="match status" value="1"/>
</dbReference>
<dbReference type="EMBL" id="JAQOUE010000001">
    <property type="protein sequence ID" value="MDT7042553.1"/>
    <property type="molecule type" value="Genomic_DNA"/>
</dbReference>
<keyword evidence="7 9" id="KW-1133">Transmembrane helix</keyword>
<keyword evidence="13" id="KW-1185">Reference proteome</keyword>
<dbReference type="RefSeq" id="WP_313832976.1">
    <property type="nucleotide sequence ID" value="NZ_JAQOUE010000001.1"/>
</dbReference>
<accession>A0ABU3K881</accession>
<dbReference type="GO" id="GO:0004190">
    <property type="term" value="F:aspartic-type endopeptidase activity"/>
    <property type="evidence" value="ECO:0007669"/>
    <property type="project" value="UniProtKB-EC"/>
</dbReference>
<reference evidence="12 13" key="1">
    <citation type="journal article" date="2023" name="ISME J.">
        <title>Cultivation and genomic characterization of novel and ubiquitous marine nitrite-oxidizing bacteria from the Nitrospirales.</title>
        <authorList>
            <person name="Mueller A.J."/>
            <person name="Daebeler A."/>
            <person name="Herbold C.W."/>
            <person name="Kirkegaard R.H."/>
            <person name="Daims H."/>
        </authorList>
    </citation>
    <scope>NUCLEOTIDE SEQUENCE [LARGE SCALE GENOMIC DNA]</scope>
    <source>
        <strain evidence="12 13">EB</strain>
    </source>
</reference>
<feature type="transmembrane region" description="Helical" evidence="9">
    <location>
        <begin position="164"/>
        <end position="187"/>
    </location>
</feature>
<keyword evidence="2 9" id="KW-1003">Cell membrane</keyword>
<evidence type="ECO:0000256" key="8">
    <source>
        <dbReference type="ARBA" id="ARBA00023136"/>
    </source>
</evidence>
<feature type="active site" evidence="9">
    <location>
        <position position="153"/>
    </location>
</feature>
<evidence type="ECO:0000313" key="12">
    <source>
        <dbReference type="EMBL" id="MDT7042553.1"/>
    </source>
</evidence>
<comment type="caution">
    <text evidence="9">Lacks conserved residue(s) required for the propagation of feature annotation.</text>
</comment>
<dbReference type="PANTHER" id="PTHR33695:SF1">
    <property type="entry name" value="LIPOPROTEIN SIGNAL PEPTIDASE"/>
    <property type="match status" value="1"/>
</dbReference>
<evidence type="ECO:0000256" key="11">
    <source>
        <dbReference type="RuleBase" id="RU004181"/>
    </source>
</evidence>
<protein>
    <recommendedName>
        <fullName evidence="9">Lipoprotein signal peptidase</fullName>
        <ecNumber evidence="9">3.4.23.36</ecNumber>
    </recommendedName>
    <alternativeName>
        <fullName evidence="9">Prolipoprotein signal peptidase</fullName>
    </alternativeName>
    <alternativeName>
        <fullName evidence="9">Signal peptidase II</fullName>
        <shortName evidence="9">SPase II</shortName>
    </alternativeName>
</protein>
<sequence>MRAVLELSANGWNASRTSDAMRAVRRGGLVNDGGRRYLLLVGVSFVLIALDQVTKMFVMHTMHLHESIPVIPDFFNLTYIRNPGAAFGIFAQSNSAFRLIFFVGTSIFALGLLGTIFYRLHPDDVWGQLTVSSIFGGAIGNLIDRLRFGEVIDFLDFHIKGYHWPAFNVADSAISVGVVSLLIIFALDKKKEDPPAGTLPQENLP</sequence>
<dbReference type="EC" id="3.4.23.36" evidence="9"/>
<comment type="function">
    <text evidence="9 10">This protein specifically catalyzes the removal of signal peptides from prolipoproteins.</text>
</comment>
<evidence type="ECO:0000313" key="13">
    <source>
        <dbReference type="Proteomes" id="UP001250932"/>
    </source>
</evidence>
<keyword evidence="8 9" id="KW-0472">Membrane</keyword>
<keyword evidence="4 9" id="KW-0812">Transmembrane</keyword>
<evidence type="ECO:0000256" key="7">
    <source>
        <dbReference type="ARBA" id="ARBA00022989"/>
    </source>
</evidence>
<feature type="active site" evidence="9">
    <location>
        <position position="171"/>
    </location>
</feature>
<keyword evidence="3 9" id="KW-0645">Protease</keyword>
<dbReference type="InterPro" id="IPR001872">
    <property type="entry name" value="Peptidase_A8"/>
</dbReference>
<keyword evidence="5 9" id="KW-0064">Aspartyl protease</keyword>
<evidence type="ECO:0000256" key="3">
    <source>
        <dbReference type="ARBA" id="ARBA00022670"/>
    </source>
</evidence>
<evidence type="ECO:0000256" key="10">
    <source>
        <dbReference type="RuleBase" id="RU000594"/>
    </source>
</evidence>
<name>A0ABU3K881_9BACT</name>
<comment type="catalytic activity">
    <reaction evidence="9 10">
        <text>Release of signal peptides from bacterial membrane prolipoproteins. Hydrolyzes -Xaa-Yaa-Zaa-|-(S,diacylglyceryl)Cys-, in which Xaa is hydrophobic (preferably Leu), and Yaa (Ala or Ser) and Zaa (Gly or Ala) have small, neutral side chains.</text>
        <dbReference type="EC" id="3.4.23.36"/>
    </reaction>
</comment>
<proteinExistence type="inferred from homology"/>
<dbReference type="NCBIfam" id="TIGR00077">
    <property type="entry name" value="lspA"/>
    <property type="match status" value="1"/>
</dbReference>
<comment type="subcellular location">
    <subcellularLocation>
        <location evidence="9">Cell membrane</location>
        <topology evidence="9">Multi-pass membrane protein</topology>
    </subcellularLocation>
</comment>
<gene>
    <name evidence="9 12" type="primary">lspA</name>
    <name evidence="12" type="ORF">PPG34_09320</name>
</gene>
<feature type="transmembrane region" description="Helical" evidence="9">
    <location>
        <begin position="99"/>
        <end position="119"/>
    </location>
</feature>
<evidence type="ECO:0000256" key="6">
    <source>
        <dbReference type="ARBA" id="ARBA00022801"/>
    </source>
</evidence>
<dbReference type="HAMAP" id="MF_00161">
    <property type="entry name" value="LspA"/>
    <property type="match status" value="1"/>
</dbReference>
<dbReference type="PANTHER" id="PTHR33695">
    <property type="entry name" value="LIPOPROTEIN SIGNAL PEPTIDASE"/>
    <property type="match status" value="1"/>
</dbReference>
<dbReference type="Proteomes" id="UP001250932">
    <property type="component" value="Unassembled WGS sequence"/>
</dbReference>
<evidence type="ECO:0000256" key="2">
    <source>
        <dbReference type="ARBA" id="ARBA00022475"/>
    </source>
</evidence>
<dbReference type="PROSITE" id="PS00855">
    <property type="entry name" value="SPASE_II"/>
    <property type="match status" value="1"/>
</dbReference>